<evidence type="ECO:0000313" key="2">
    <source>
        <dbReference type="EMBL" id="WDV05061.1"/>
    </source>
</evidence>
<dbReference type="KEGG" id="liu:OU989_12110"/>
<feature type="compositionally biased region" description="Low complexity" evidence="1">
    <location>
        <begin position="48"/>
        <end position="60"/>
    </location>
</feature>
<proteinExistence type="predicted"/>
<dbReference type="Proteomes" id="UP001219585">
    <property type="component" value="Chromosome"/>
</dbReference>
<gene>
    <name evidence="2" type="ORF">OU989_12110</name>
</gene>
<name>A0AAJ5RHH2_9BACI</name>
<evidence type="ECO:0000313" key="3">
    <source>
        <dbReference type="Proteomes" id="UP001219585"/>
    </source>
</evidence>
<sequence>MPDENSLPPIGEPGDAYLINGDLYVWSDTTNDWTNVGTIKGPKGDTGPQGPQGEQGPPGQDADLTEVNQEIANIKQTVTDNKTEVTEHLGQNVLSEEGSHGIRYFNGELAVKDVQDQWTIVETGAGDEHTKDLKIHTPYVVTTGTPSLYEVSLDPSVTALVEGMSLAIKMHESNAGFSKLKVNGLDEKYIILNSGGLAPKDSLKKDMVYTLRYNGSYFIVQGNEIKPLKKVPITPWSGWNNFSTYGLYVAKNERDQLVYVRGALQKTSQSTQILAQLPEGYRPELGERVAVSIVAPVSGTYKNISGFLEDQGMLMAYVLSEITSITNNSYIYFNFSFIHGN</sequence>
<organism evidence="2 3">
    <name type="scientific">Lysinibacillus irui</name>
    <dbReference type="NCBI Taxonomy" id="2998077"/>
    <lineage>
        <taxon>Bacteria</taxon>
        <taxon>Bacillati</taxon>
        <taxon>Bacillota</taxon>
        <taxon>Bacilli</taxon>
        <taxon>Bacillales</taxon>
        <taxon>Bacillaceae</taxon>
        <taxon>Lysinibacillus</taxon>
    </lineage>
</organism>
<dbReference type="RefSeq" id="WP_274793294.1">
    <property type="nucleotide sequence ID" value="NZ_CP113527.1"/>
</dbReference>
<dbReference type="EMBL" id="CP113527">
    <property type="protein sequence ID" value="WDV05061.1"/>
    <property type="molecule type" value="Genomic_DNA"/>
</dbReference>
<protein>
    <submittedName>
        <fullName evidence="2">Collagen-like protein</fullName>
    </submittedName>
</protein>
<evidence type="ECO:0000256" key="1">
    <source>
        <dbReference type="SAM" id="MobiDB-lite"/>
    </source>
</evidence>
<dbReference type="AlphaFoldDB" id="A0AAJ5RHH2"/>
<reference evidence="2" key="1">
    <citation type="submission" date="2022-11" db="EMBL/GenBank/DDBJ databases">
        <title>Lysinibacillus irui.</title>
        <authorList>
            <person name="Akintayo S.O."/>
        </authorList>
    </citation>
    <scope>NUCLEOTIDE SEQUENCE</scope>
    <source>
        <strain evidence="2">IRB4-01</strain>
    </source>
</reference>
<feature type="region of interest" description="Disordered" evidence="1">
    <location>
        <begin position="35"/>
        <end position="63"/>
    </location>
</feature>
<keyword evidence="2" id="KW-0176">Collagen</keyword>
<accession>A0AAJ5RHH2</accession>
<dbReference type="Gene3D" id="1.20.5.320">
    <property type="entry name" value="6-Phosphogluconate Dehydrogenase, domain 3"/>
    <property type="match status" value="1"/>
</dbReference>